<dbReference type="PANTHER" id="PTHR35872:SF2">
    <property type="entry name" value="INTEGRAL MEMBRANE PROTEIN (AFU_ORTHOLOGUE AFUA_5G07110)"/>
    <property type="match status" value="1"/>
</dbReference>
<feature type="transmembrane region" description="Helical" evidence="2">
    <location>
        <begin position="12"/>
        <end position="30"/>
    </location>
</feature>
<evidence type="ECO:0000256" key="1">
    <source>
        <dbReference type="SAM" id="MobiDB-lite"/>
    </source>
</evidence>
<accession>A0ABR3YBX8</accession>
<keyword evidence="2" id="KW-0472">Membrane</keyword>
<keyword evidence="2" id="KW-0812">Transmembrane</keyword>
<evidence type="ECO:0000313" key="4">
    <source>
        <dbReference type="Proteomes" id="UP001583193"/>
    </source>
</evidence>
<gene>
    <name evidence="3" type="ORF">Plec18167_001969</name>
</gene>
<dbReference type="Proteomes" id="UP001583193">
    <property type="component" value="Unassembled WGS sequence"/>
</dbReference>
<comment type="caution">
    <text evidence="3">The sequence shown here is derived from an EMBL/GenBank/DDBJ whole genome shotgun (WGS) entry which is preliminary data.</text>
</comment>
<dbReference type="InterPro" id="IPR021369">
    <property type="entry name" value="DUF2985"/>
</dbReference>
<keyword evidence="2" id="KW-1133">Transmembrane helix</keyword>
<evidence type="ECO:0000256" key="2">
    <source>
        <dbReference type="SAM" id="Phobius"/>
    </source>
</evidence>
<name>A0ABR3YBX8_9EURO</name>
<proteinExistence type="predicted"/>
<organism evidence="3 4">
    <name type="scientific">Paecilomyces lecythidis</name>
    <dbReference type="NCBI Taxonomy" id="3004212"/>
    <lineage>
        <taxon>Eukaryota</taxon>
        <taxon>Fungi</taxon>
        <taxon>Dikarya</taxon>
        <taxon>Ascomycota</taxon>
        <taxon>Pezizomycotina</taxon>
        <taxon>Eurotiomycetes</taxon>
        <taxon>Eurotiomycetidae</taxon>
        <taxon>Eurotiales</taxon>
        <taxon>Thermoascaceae</taxon>
        <taxon>Paecilomyces</taxon>
    </lineage>
</organism>
<feature type="transmembrane region" description="Helical" evidence="2">
    <location>
        <begin position="128"/>
        <end position="154"/>
    </location>
</feature>
<protein>
    <submittedName>
        <fullName evidence="3">Uncharacterized protein</fullName>
    </submittedName>
</protein>
<keyword evidence="4" id="KW-1185">Reference proteome</keyword>
<evidence type="ECO:0000313" key="3">
    <source>
        <dbReference type="EMBL" id="KAL1885312.1"/>
    </source>
</evidence>
<dbReference type="Pfam" id="PF11204">
    <property type="entry name" value="DUF2985"/>
    <property type="match status" value="1"/>
</dbReference>
<dbReference type="EMBL" id="JAVDPF010000003">
    <property type="protein sequence ID" value="KAL1885312.1"/>
    <property type="molecule type" value="Genomic_DNA"/>
</dbReference>
<feature type="transmembrane region" description="Helical" evidence="2">
    <location>
        <begin position="160"/>
        <end position="183"/>
    </location>
</feature>
<dbReference type="PANTHER" id="PTHR35872">
    <property type="entry name" value="INTEGRAL MEMBRANE PROTEIN (AFU_ORTHOLOGUE AFUA_5G07110)"/>
    <property type="match status" value="1"/>
</dbReference>
<sequence length="233" mass="27102">MLLYVINVIDNVLVALFAIMGDGLAPFRAVDTYHMIFIAHYHHLTWKLRKKRALPKLQNKNDLPSLRETDIDLEDLRKERGDKKNLEFTVLSPLQQKRLVHHQTKFSKSHTFYKPHETVTHYAFPLRLLVAVVVLLDFHSIFQIALGTCTWSISYHVRPFALTTVILCCSITCNITAGVLIMIGDRMTRKKDVVERLFRQELTEEAMKKMIKRRKKEQQRNGDLDVTQPYAGT</sequence>
<reference evidence="3 4" key="1">
    <citation type="journal article" date="2024" name="IMA Fungus">
        <title>IMA Genome - F19 : A genome assembly and annotation guide to empower mycologists, including annotated draft genome sequences of Ceratocystis pirilliformis, Diaporthe australafricana, Fusarium ophioides, Paecilomyces lecythidis, and Sporothrix stenoceras.</title>
        <authorList>
            <person name="Aylward J."/>
            <person name="Wilson A.M."/>
            <person name="Visagie C.M."/>
            <person name="Spraker J."/>
            <person name="Barnes I."/>
            <person name="Buitendag C."/>
            <person name="Ceriani C."/>
            <person name="Del Mar Angel L."/>
            <person name="du Plessis D."/>
            <person name="Fuchs T."/>
            <person name="Gasser K."/>
            <person name="Kramer D."/>
            <person name="Li W."/>
            <person name="Munsamy K."/>
            <person name="Piso A."/>
            <person name="Price J.L."/>
            <person name="Sonnekus B."/>
            <person name="Thomas C."/>
            <person name="van der Nest A."/>
            <person name="van Dijk A."/>
            <person name="van Heerden A."/>
            <person name="van Vuuren N."/>
            <person name="Yilmaz N."/>
            <person name="Duong T.A."/>
            <person name="van der Merwe N.A."/>
            <person name="Wingfield M.J."/>
            <person name="Wingfield B.D."/>
        </authorList>
    </citation>
    <scope>NUCLEOTIDE SEQUENCE [LARGE SCALE GENOMIC DNA]</scope>
    <source>
        <strain evidence="3 4">CMW 18167</strain>
    </source>
</reference>
<feature type="region of interest" description="Disordered" evidence="1">
    <location>
        <begin position="211"/>
        <end position="233"/>
    </location>
</feature>